<organism evidence="2 3">
    <name type="scientific">Immersiella caudata</name>
    <dbReference type="NCBI Taxonomy" id="314043"/>
    <lineage>
        <taxon>Eukaryota</taxon>
        <taxon>Fungi</taxon>
        <taxon>Dikarya</taxon>
        <taxon>Ascomycota</taxon>
        <taxon>Pezizomycotina</taxon>
        <taxon>Sordariomycetes</taxon>
        <taxon>Sordariomycetidae</taxon>
        <taxon>Sordariales</taxon>
        <taxon>Lasiosphaeriaceae</taxon>
        <taxon>Immersiella</taxon>
    </lineage>
</organism>
<keyword evidence="1" id="KW-0472">Membrane</keyword>
<evidence type="ECO:0000313" key="2">
    <source>
        <dbReference type="EMBL" id="KAK0618945.1"/>
    </source>
</evidence>
<feature type="transmembrane region" description="Helical" evidence="1">
    <location>
        <begin position="111"/>
        <end position="132"/>
    </location>
</feature>
<keyword evidence="3" id="KW-1185">Reference proteome</keyword>
<feature type="transmembrane region" description="Helical" evidence="1">
    <location>
        <begin position="57"/>
        <end position="82"/>
    </location>
</feature>
<keyword evidence="1" id="KW-1133">Transmembrane helix</keyword>
<dbReference type="PANTHER" id="PTHR37544">
    <property type="entry name" value="SPRAY-RELATED"/>
    <property type="match status" value="1"/>
</dbReference>
<evidence type="ECO:0000313" key="3">
    <source>
        <dbReference type="Proteomes" id="UP001175000"/>
    </source>
</evidence>
<gene>
    <name evidence="2" type="ORF">B0T14DRAFT_565847</name>
</gene>
<keyword evidence="1" id="KW-0812">Transmembrane</keyword>
<feature type="transmembrane region" description="Helical" evidence="1">
    <location>
        <begin position="545"/>
        <end position="567"/>
    </location>
</feature>
<dbReference type="AlphaFoldDB" id="A0AA39WPD6"/>
<evidence type="ECO:0000256" key="1">
    <source>
        <dbReference type="SAM" id="Phobius"/>
    </source>
</evidence>
<comment type="caution">
    <text evidence="2">The sequence shown here is derived from an EMBL/GenBank/DDBJ whole genome shotgun (WGS) entry which is preliminary data.</text>
</comment>
<dbReference type="Pfam" id="PF11915">
    <property type="entry name" value="DUF3433"/>
    <property type="match status" value="1"/>
</dbReference>
<reference evidence="2" key="1">
    <citation type="submission" date="2023-06" db="EMBL/GenBank/DDBJ databases">
        <title>Genome-scale phylogeny and comparative genomics of the fungal order Sordariales.</title>
        <authorList>
            <consortium name="Lawrence Berkeley National Laboratory"/>
            <person name="Hensen N."/>
            <person name="Bonometti L."/>
            <person name="Westerberg I."/>
            <person name="Brannstrom I.O."/>
            <person name="Guillou S."/>
            <person name="Cros-Aarteil S."/>
            <person name="Calhoun S."/>
            <person name="Haridas S."/>
            <person name="Kuo A."/>
            <person name="Mondo S."/>
            <person name="Pangilinan J."/>
            <person name="Riley R."/>
            <person name="Labutti K."/>
            <person name="Andreopoulos B."/>
            <person name="Lipzen A."/>
            <person name="Chen C."/>
            <person name="Yanf M."/>
            <person name="Daum C."/>
            <person name="Ng V."/>
            <person name="Clum A."/>
            <person name="Steindorff A."/>
            <person name="Ohm R."/>
            <person name="Martin F."/>
            <person name="Silar P."/>
            <person name="Natvig D."/>
            <person name="Lalanne C."/>
            <person name="Gautier V."/>
            <person name="Ament-Velasquez S.L."/>
            <person name="Kruys A."/>
            <person name="Hutchinson M.I."/>
            <person name="Powell A.J."/>
            <person name="Barry K."/>
            <person name="Miller A.N."/>
            <person name="Grigoriev I.V."/>
            <person name="Debuchy R."/>
            <person name="Gladieux P."/>
            <person name="Thoren M.H."/>
            <person name="Johannesson H."/>
        </authorList>
    </citation>
    <scope>NUCLEOTIDE SEQUENCE</scope>
    <source>
        <strain evidence="2">CBS 606.72</strain>
    </source>
</reference>
<accession>A0AA39WPD6</accession>
<proteinExistence type="predicted"/>
<dbReference type="Proteomes" id="UP001175000">
    <property type="component" value="Unassembled WGS sequence"/>
</dbReference>
<dbReference type="EMBL" id="JAULSU010000004">
    <property type="protein sequence ID" value="KAK0618945.1"/>
    <property type="molecule type" value="Genomic_DNA"/>
</dbReference>
<dbReference type="InterPro" id="IPR021840">
    <property type="entry name" value="DUF3433"/>
</dbReference>
<name>A0AA39WPD6_9PEZI</name>
<feature type="transmembrane region" description="Helical" evidence="1">
    <location>
        <begin position="178"/>
        <end position="203"/>
    </location>
</feature>
<protein>
    <submittedName>
        <fullName evidence="2">Uncharacterized protein</fullName>
    </submittedName>
</protein>
<sequence>MADATESIRLGSLNPANSFASSRPEKNLAKSTSQLISSPIPIFNPPSPKGLISGSSYLFFLSNFLIIAITCFFAAVLTFTIYSEANDGVLIIRRWTYLRSTNDGPFSGLSLLWTALPTLVFSLLGFLVGWVFKDVIELTPFLELYRGPVRGDRSAVLVDYRTESRLWVVPRALRRGHWLVAMLTIATLVYATVVVPLSSHLFYTRLRRIAEVHENGARQVSGFSPARLSAEADYGRAMEVASAREVYGGRGGEFARWMTKDYVFPTFSAAGRAWPENSTVTIQQVTGYTAELDECRFIEADKYRISEAGRATNVTTNETIATPGGRTVSLNGADGGCLIKLDLQVDDGKFDLYFGSAVYQCPEGQKEGVRPPVFFVMAWPAATSGSSSPLALSTRVLSCRPGYQIGVGSLSISTAGSELQINSFSNISFTNHWSPQAGFEKAILTTASTSASAAGSRARVQTTAFGNLVLGRFDITQRDPAKPWSENDVDTENELRAGLIESAQVVFKSVILASLSTVALDESKWPLGTKENLRTVTTDIDVEKLFVFFPVAVLILVLLFVLFALSIGASMASREMRNSHCQLPANLLDCHGLLHGCSDLHQVAAGVYEPNPKREFTEAAKKQWTVKTALFHVEVDGARRCLHAQGLEWKGGAGT</sequence>